<gene>
    <name evidence="11" type="ORF">ALECFALPRED_003151</name>
</gene>
<feature type="transmembrane region" description="Helical" evidence="10">
    <location>
        <begin position="497"/>
        <end position="518"/>
    </location>
</feature>
<feature type="transmembrane region" description="Helical" evidence="10">
    <location>
        <begin position="752"/>
        <end position="775"/>
    </location>
</feature>
<dbReference type="NCBIfam" id="TIGR00728">
    <property type="entry name" value="OPT_sfam"/>
    <property type="match status" value="1"/>
</dbReference>
<keyword evidence="3" id="KW-0813">Transport</keyword>
<evidence type="ECO:0000256" key="5">
    <source>
        <dbReference type="ARBA" id="ARBA00022856"/>
    </source>
</evidence>
<feature type="transmembrane region" description="Helical" evidence="10">
    <location>
        <begin position="228"/>
        <end position="246"/>
    </location>
</feature>
<keyword evidence="12" id="KW-1185">Reference proteome</keyword>
<feature type="transmembrane region" description="Helical" evidence="10">
    <location>
        <begin position="252"/>
        <end position="274"/>
    </location>
</feature>
<dbReference type="GO" id="GO:0016020">
    <property type="term" value="C:membrane"/>
    <property type="evidence" value="ECO:0007669"/>
    <property type="project" value="UniProtKB-SubCell"/>
</dbReference>
<organism evidence="11 12">
    <name type="scientific">Alectoria fallacina</name>
    <dbReference type="NCBI Taxonomy" id="1903189"/>
    <lineage>
        <taxon>Eukaryota</taxon>
        <taxon>Fungi</taxon>
        <taxon>Dikarya</taxon>
        <taxon>Ascomycota</taxon>
        <taxon>Pezizomycotina</taxon>
        <taxon>Lecanoromycetes</taxon>
        <taxon>OSLEUM clade</taxon>
        <taxon>Lecanoromycetidae</taxon>
        <taxon>Lecanorales</taxon>
        <taxon>Lecanorineae</taxon>
        <taxon>Parmeliaceae</taxon>
        <taxon>Alectoria</taxon>
    </lineage>
</organism>
<evidence type="ECO:0000313" key="11">
    <source>
        <dbReference type="EMBL" id="CAF9925497.1"/>
    </source>
</evidence>
<keyword evidence="8 10" id="KW-0472">Membrane</keyword>
<feature type="transmembrane region" description="Helical" evidence="10">
    <location>
        <begin position="607"/>
        <end position="629"/>
    </location>
</feature>
<dbReference type="PANTHER" id="PTHR22601">
    <property type="entry name" value="ISP4 LIKE PROTEIN"/>
    <property type="match status" value="1"/>
</dbReference>
<feature type="transmembrane region" description="Helical" evidence="10">
    <location>
        <begin position="146"/>
        <end position="166"/>
    </location>
</feature>
<feature type="transmembrane region" description="Helical" evidence="10">
    <location>
        <begin position="367"/>
        <end position="390"/>
    </location>
</feature>
<dbReference type="GO" id="GO:0015031">
    <property type="term" value="P:protein transport"/>
    <property type="evidence" value="ECO:0007669"/>
    <property type="project" value="UniProtKB-KW"/>
</dbReference>
<reference evidence="11" key="1">
    <citation type="submission" date="2021-03" db="EMBL/GenBank/DDBJ databases">
        <authorList>
            <person name="Tagirdzhanova G."/>
        </authorList>
    </citation>
    <scope>NUCLEOTIDE SEQUENCE</scope>
</reference>
<evidence type="ECO:0000256" key="4">
    <source>
        <dbReference type="ARBA" id="ARBA00022692"/>
    </source>
</evidence>
<name>A0A8H3FHY4_9LECA</name>
<comment type="subcellular location">
    <subcellularLocation>
        <location evidence="1">Membrane</location>
        <topology evidence="1">Multi-pass membrane protein</topology>
    </subcellularLocation>
</comment>
<feature type="region of interest" description="Disordered" evidence="9">
    <location>
        <begin position="1"/>
        <end position="31"/>
    </location>
</feature>
<evidence type="ECO:0000256" key="3">
    <source>
        <dbReference type="ARBA" id="ARBA00022448"/>
    </source>
</evidence>
<keyword evidence="4 10" id="KW-0812">Transmembrane</keyword>
<dbReference type="AlphaFoldDB" id="A0A8H3FHY4"/>
<comment type="similarity">
    <text evidence="2">Belongs to the oligopeptide OPT transporter family.</text>
</comment>
<evidence type="ECO:0000313" key="12">
    <source>
        <dbReference type="Proteomes" id="UP000664203"/>
    </source>
</evidence>
<feature type="transmembrane region" description="Helical" evidence="10">
    <location>
        <begin position="122"/>
        <end position="140"/>
    </location>
</feature>
<evidence type="ECO:0008006" key="13">
    <source>
        <dbReference type="Google" id="ProtNLM"/>
    </source>
</evidence>
<evidence type="ECO:0000256" key="8">
    <source>
        <dbReference type="ARBA" id="ARBA00023136"/>
    </source>
</evidence>
<sequence>MSFFTKRFGKNASPVRSDDLGSGSDGDLKEKDSVAIKASGIDMTPSDELETAARLKAIKKKHEWDPNFSEDLVEGIEEATQHHDIGGEVRLVDEIVENSPYPEVRAAVRNYDEDVPVDTVRAWVLGMLLTTIASGLNALFALRQPAITITSLTVQLVAYPLGIGWYHAMPTRKFRLFGKSFTLNNGPFNMKEHTIIVVMANVNVAGGVAYATDTLTAQRGFYGQNFGWGFNILLCITTQMMGYGLAGLFRRVLVWPAAMIWPTTLINTALFYGLHDQSKTDPAKCNGWRISRYKYFFIVFTCSFCWYWFPGFIAPFLSVFAFAVWIRPNNVTVNQLFGGWTGVSLLPITFDWTQITAYAYSPLIPPWHAIANTMIGCVIFWWIATIGIHFTNTWYGDYLPISDSQAYDNTGNLYNVTNILTPNFTLDLDAYQAYSPLFLSTTFSLTYGLSFAAIASVIVQTALFHGGDLWKRVRNIRTDDEDVHLRMMKKYKDVPQWWYAAMFIIMIGISLGVCLGYPTNMHWWGFFVSIIISIIWFVPIGLIQGMTSIQLGLNVFTEFLTGYIQPGRPVAMMLFKTYGYITMSQGLYFTQDLKLGQYMKIPWRSMFMAQTIATLWACIVQVAVLEWALGGAIVDVCTEHQVNKFNCPNGRVFFNASVIWGLIGPQRIFSPGSIYANLQWFWMAGALAPVVFYLLARAFPRSNFRYLSAPLIFGGSGDIPPATPLNYLAWGLVGYVFNKHIRNKYRGWWMRFNYITSAGLDTGLAICTIIIILTVNLTNTAMPSWWGVSVANNNMDNLDTAVKIPNPNPTAPGRFFGPTVW</sequence>
<feature type="transmembrane region" description="Helical" evidence="10">
    <location>
        <begin position="679"/>
        <end position="696"/>
    </location>
</feature>
<accession>A0A8H3FHY4</accession>
<feature type="transmembrane region" description="Helical" evidence="10">
    <location>
        <begin position="524"/>
        <end position="543"/>
    </location>
</feature>
<keyword evidence="7 10" id="KW-1133">Transmembrane helix</keyword>
<proteinExistence type="inferred from homology"/>
<keyword evidence="5" id="KW-0571">Peptide transport</keyword>
<evidence type="ECO:0000256" key="1">
    <source>
        <dbReference type="ARBA" id="ARBA00004141"/>
    </source>
</evidence>
<keyword evidence="6" id="KW-0653">Protein transport</keyword>
<feature type="transmembrane region" description="Helical" evidence="10">
    <location>
        <begin position="445"/>
        <end position="464"/>
    </location>
</feature>
<comment type="caution">
    <text evidence="11">The sequence shown here is derived from an EMBL/GenBank/DDBJ whole genome shotgun (WGS) entry which is preliminary data.</text>
</comment>
<dbReference type="NCBIfam" id="TIGR00727">
    <property type="entry name" value="ISP4_OPT"/>
    <property type="match status" value="1"/>
</dbReference>
<evidence type="ECO:0000256" key="2">
    <source>
        <dbReference type="ARBA" id="ARBA00008807"/>
    </source>
</evidence>
<evidence type="ECO:0000256" key="10">
    <source>
        <dbReference type="SAM" id="Phobius"/>
    </source>
</evidence>
<dbReference type="GO" id="GO:0035673">
    <property type="term" value="F:oligopeptide transmembrane transporter activity"/>
    <property type="evidence" value="ECO:0007669"/>
    <property type="project" value="InterPro"/>
</dbReference>
<evidence type="ECO:0000256" key="6">
    <source>
        <dbReference type="ARBA" id="ARBA00022927"/>
    </source>
</evidence>
<dbReference type="EMBL" id="CAJPDR010000204">
    <property type="protein sequence ID" value="CAF9925497.1"/>
    <property type="molecule type" value="Genomic_DNA"/>
</dbReference>
<dbReference type="Pfam" id="PF03169">
    <property type="entry name" value="OPT"/>
    <property type="match status" value="1"/>
</dbReference>
<dbReference type="InterPro" id="IPR004648">
    <property type="entry name" value="Oligpept_transpt"/>
</dbReference>
<evidence type="ECO:0000256" key="7">
    <source>
        <dbReference type="ARBA" id="ARBA00022989"/>
    </source>
</evidence>
<dbReference type="OrthoDB" id="9986677at2759"/>
<dbReference type="Proteomes" id="UP000664203">
    <property type="component" value="Unassembled WGS sequence"/>
</dbReference>
<evidence type="ECO:0000256" key="9">
    <source>
        <dbReference type="SAM" id="MobiDB-lite"/>
    </source>
</evidence>
<feature type="transmembrane region" description="Helical" evidence="10">
    <location>
        <begin position="295"/>
        <end position="325"/>
    </location>
</feature>
<dbReference type="InterPro" id="IPR004813">
    <property type="entry name" value="OPT"/>
</dbReference>
<protein>
    <recommendedName>
        <fullName evidence="13">Small oligopeptide transporter</fullName>
    </recommendedName>
</protein>